<dbReference type="Proteomes" id="UP000199534">
    <property type="component" value="Unassembled WGS sequence"/>
</dbReference>
<dbReference type="AlphaFoldDB" id="A0A1I6GDF9"/>
<proteinExistence type="predicted"/>
<reference evidence="1 2" key="1">
    <citation type="submission" date="2016-10" db="EMBL/GenBank/DDBJ databases">
        <authorList>
            <person name="de Groot N.N."/>
        </authorList>
    </citation>
    <scope>NUCLEOTIDE SEQUENCE [LARGE SCALE GENOMIC DNA]</scope>
    <source>
        <strain evidence="1 2">DSM 21019</strain>
    </source>
</reference>
<gene>
    <name evidence="1" type="ORF">SAMN04490243_1608</name>
</gene>
<name>A0A1I6GDF9_9FLAO</name>
<accession>A0A1I6GDF9</accession>
<organism evidence="1 2">
    <name type="scientific">Robiginitalea myxolifaciens</name>
    <dbReference type="NCBI Taxonomy" id="400055"/>
    <lineage>
        <taxon>Bacteria</taxon>
        <taxon>Pseudomonadati</taxon>
        <taxon>Bacteroidota</taxon>
        <taxon>Flavobacteriia</taxon>
        <taxon>Flavobacteriales</taxon>
        <taxon>Flavobacteriaceae</taxon>
        <taxon>Robiginitalea</taxon>
    </lineage>
</organism>
<evidence type="ECO:0000313" key="1">
    <source>
        <dbReference type="EMBL" id="SFR40117.1"/>
    </source>
</evidence>
<protein>
    <submittedName>
        <fullName evidence="1">Uncharacterized protein</fullName>
    </submittedName>
</protein>
<keyword evidence="2" id="KW-1185">Reference proteome</keyword>
<sequence>METYKTKSLIYFACFLMSASICYFVESNQHVQAEQSQTELAKTAVVADQLPAL</sequence>
<dbReference type="EMBL" id="FOYQ01000001">
    <property type="protein sequence ID" value="SFR40117.1"/>
    <property type="molecule type" value="Genomic_DNA"/>
</dbReference>
<evidence type="ECO:0000313" key="2">
    <source>
        <dbReference type="Proteomes" id="UP000199534"/>
    </source>
</evidence>